<keyword evidence="6" id="KW-0547">Nucleotide-binding</keyword>
<evidence type="ECO:0000259" key="4">
    <source>
        <dbReference type="PROSITE" id="PS51192"/>
    </source>
</evidence>
<dbReference type="InterPro" id="IPR001650">
    <property type="entry name" value="Helicase_C-like"/>
</dbReference>
<dbReference type="SMART" id="SM00490">
    <property type="entry name" value="HELICc"/>
    <property type="match status" value="1"/>
</dbReference>
<dbReference type="PATRIC" id="fig|1609981.3.peg.1041"/>
<dbReference type="PROSITE" id="PS50966">
    <property type="entry name" value="ZF_SWIM"/>
    <property type="match status" value="1"/>
</dbReference>
<evidence type="ECO:0000256" key="1">
    <source>
        <dbReference type="ARBA" id="ARBA00022801"/>
    </source>
</evidence>
<sequence>MNLPFTQKMLREWAGPRTFRDAWMLFDNNRVERVHYDPPYVYGVLGIGSRGLRCKFELLPDGLIENHCPCRANQEQGVICTHVIALGLALLRRNSDPDRRRRAEEEQRRAERMARYSEEDYLPRVDPGTPGARRARLHLTLLRNWTAPDRNGPIPLRCEVSIEDAPPRAPEEIPASPPLAFSRDEQNLLYVIEDICEGPARRDIGVSAADLINLLELDTDPPLRLEGGNGRITRACDPVPSSLRIGLDPHSGELEVSIYAELPEGAESEIPVYIISGTRGWLFARGCFHPLSHVLPPPLHSIYKEPIRIPRESVPAFFRRELPMLRNHIPVIEDISEDQFTFDPEAAAFHLVVKGSPGAVTAKLYALYGDLRLVAGRAAPEGHFAHPDPEDMLRYTVRNEHGESDALDLLAGFGFEGEAGDGLGSIEGRREVLNFFARDLPHIRRKGWSIELEGPVSETMNTTERVTPSIDIRDDSGGWFEIGIEFAGDRGASISSSEVQEALRKGEAYVQRGDQTILLDADAIESMYGVFSECRARDGNRPGTFRLDGLYTGYVQSSLDSLEGVGVQSTPDWLDRARRQNRDVRMEPVELPGELEGVLRDYQRTGVSWLRFLEQTGCAGILADEMGLGKTVEALAWMRLERDREEARGGPALVVCPTSLVENWEEEAQRFTPDLKPLNLTGPERHDRFPSLTDHDLVITSYALLRRDIDRYLEHDFSIAILDEAQHIKNRNTRNAIAAKKIRAHHRLVLTGTPLENSVSDLWSIMDFLMPGYLGPHKIFREDFEKPIARGGAEADEAQIRLRRKIHPFLLRRMKRDVASDLPPKIQKVAHCHFTPDQQVVYRQLLEQSKKRAEKLVADQGFQRSRMQIFQMLLRLRQTCCHLDLLKLSNLDAKAPSGKMDLFFEMLDEALDGEHRVLVFSQFTSMLAILRRELEDRKLEYCYLDGSTKDRMTIVRRFNTDRSIPVFLISLKAGGTGLNLTGADTVIHFDPWWNPAVENQATDRAYRIGQTRTVYDVKLITKNSVEEKVLAMQERKQKIIDATLEQQEESGETLNWDDVKELLEM</sequence>
<dbReference type="SMART" id="SM00487">
    <property type="entry name" value="DEXDc"/>
    <property type="match status" value="1"/>
</dbReference>
<organism evidence="6 7">
    <name type="scientific">Kiritimatiella glycovorans</name>
    <dbReference type="NCBI Taxonomy" id="1307763"/>
    <lineage>
        <taxon>Bacteria</taxon>
        <taxon>Pseudomonadati</taxon>
        <taxon>Kiritimatiellota</taxon>
        <taxon>Kiritimatiellia</taxon>
        <taxon>Kiritimatiellales</taxon>
        <taxon>Kiritimatiellaceae</taxon>
        <taxon>Kiritimatiella</taxon>
    </lineage>
</organism>
<dbReference type="InterPro" id="IPR049730">
    <property type="entry name" value="SNF2/RAD54-like_C"/>
</dbReference>
<gene>
    <name evidence="6" type="ORF">L21SP4_00992</name>
</gene>
<dbReference type="PANTHER" id="PTHR10799">
    <property type="entry name" value="SNF2/RAD54 HELICASE FAMILY"/>
    <property type="match status" value="1"/>
</dbReference>
<accession>A0A0G3ECL8</accession>
<dbReference type="EMBL" id="CP010904">
    <property type="protein sequence ID" value="AKJ64251.1"/>
    <property type="molecule type" value="Genomic_DNA"/>
</dbReference>
<dbReference type="SUPFAM" id="SSF52540">
    <property type="entry name" value="P-loop containing nucleoside triphosphate hydrolases"/>
    <property type="match status" value="2"/>
</dbReference>
<keyword evidence="2" id="KW-0479">Metal-binding</keyword>
<keyword evidence="6" id="KW-0347">Helicase</keyword>
<dbReference type="GO" id="GO:0005524">
    <property type="term" value="F:ATP binding"/>
    <property type="evidence" value="ECO:0007669"/>
    <property type="project" value="InterPro"/>
</dbReference>
<feature type="domain" description="Helicase C-terminal" evidence="5">
    <location>
        <begin position="906"/>
        <end position="1055"/>
    </location>
</feature>
<dbReference type="PROSITE" id="PS51192">
    <property type="entry name" value="HELICASE_ATP_BIND_1"/>
    <property type="match status" value="1"/>
</dbReference>
<dbReference type="InterPro" id="IPR038718">
    <property type="entry name" value="SNF2-like_sf"/>
</dbReference>
<dbReference type="KEGG" id="vbl:L21SP4_00992"/>
<dbReference type="Pfam" id="PF00176">
    <property type="entry name" value="SNF2-rel_dom"/>
    <property type="match status" value="1"/>
</dbReference>
<dbReference type="InterPro" id="IPR014001">
    <property type="entry name" value="Helicase_ATP-bd"/>
</dbReference>
<evidence type="ECO:0000259" key="3">
    <source>
        <dbReference type="PROSITE" id="PS50966"/>
    </source>
</evidence>
<name>A0A0G3ECL8_9BACT</name>
<dbReference type="GO" id="GO:0004386">
    <property type="term" value="F:helicase activity"/>
    <property type="evidence" value="ECO:0007669"/>
    <property type="project" value="UniProtKB-KW"/>
</dbReference>
<dbReference type="OrthoDB" id="9814088at2"/>
<keyword evidence="2" id="KW-0862">Zinc</keyword>
<evidence type="ECO:0000256" key="2">
    <source>
        <dbReference type="PROSITE-ProRule" id="PRU00325"/>
    </source>
</evidence>
<keyword evidence="6" id="KW-0067">ATP-binding</keyword>
<keyword evidence="7" id="KW-1185">Reference proteome</keyword>
<keyword evidence="2" id="KW-0863">Zinc-finger</keyword>
<feature type="domain" description="Helicase ATP-binding" evidence="4">
    <location>
        <begin position="611"/>
        <end position="772"/>
    </location>
</feature>
<reference evidence="6 7" key="2">
    <citation type="journal article" date="2016" name="ISME J.">
        <title>Characterization of the first cultured representative of Verrucomicrobia subdivision 5 indicates the proposal of a novel phylum.</title>
        <authorList>
            <person name="Spring S."/>
            <person name="Bunk B."/>
            <person name="Sproer C."/>
            <person name="Schumann P."/>
            <person name="Rohde M."/>
            <person name="Tindall B.J."/>
            <person name="Klenk H.P."/>
        </authorList>
    </citation>
    <scope>NUCLEOTIDE SEQUENCE [LARGE SCALE GENOMIC DNA]</scope>
    <source>
        <strain evidence="6 7">L21-Fru-AB</strain>
    </source>
</reference>
<keyword evidence="1" id="KW-0378">Hydrolase</keyword>
<dbReference type="AlphaFoldDB" id="A0A0G3ECL8"/>
<evidence type="ECO:0000313" key="7">
    <source>
        <dbReference type="Proteomes" id="UP000035268"/>
    </source>
</evidence>
<dbReference type="Pfam" id="PF00271">
    <property type="entry name" value="Helicase_C"/>
    <property type="match status" value="1"/>
</dbReference>
<dbReference type="InterPro" id="IPR000330">
    <property type="entry name" value="SNF2_N"/>
</dbReference>
<dbReference type="PROSITE" id="PS51194">
    <property type="entry name" value="HELICASE_CTER"/>
    <property type="match status" value="1"/>
</dbReference>
<evidence type="ECO:0000259" key="5">
    <source>
        <dbReference type="PROSITE" id="PS51194"/>
    </source>
</evidence>
<proteinExistence type="predicted"/>
<dbReference type="Gene3D" id="3.40.50.300">
    <property type="entry name" value="P-loop containing nucleotide triphosphate hydrolases"/>
    <property type="match status" value="1"/>
</dbReference>
<dbReference type="GO" id="GO:0016787">
    <property type="term" value="F:hydrolase activity"/>
    <property type="evidence" value="ECO:0007669"/>
    <property type="project" value="UniProtKB-KW"/>
</dbReference>
<protein>
    <submittedName>
        <fullName evidence="6">ATP-dependent helicase HepA</fullName>
    </submittedName>
</protein>
<feature type="domain" description="SWIM-type" evidence="3">
    <location>
        <begin position="52"/>
        <end position="91"/>
    </location>
</feature>
<dbReference type="GO" id="GO:0008270">
    <property type="term" value="F:zinc ion binding"/>
    <property type="evidence" value="ECO:0007669"/>
    <property type="project" value="UniProtKB-KW"/>
</dbReference>
<dbReference type="Proteomes" id="UP000035268">
    <property type="component" value="Chromosome"/>
</dbReference>
<evidence type="ECO:0000313" key="6">
    <source>
        <dbReference type="EMBL" id="AKJ64251.1"/>
    </source>
</evidence>
<dbReference type="RefSeq" id="WP_052881606.1">
    <property type="nucleotide sequence ID" value="NZ_CP010904.1"/>
</dbReference>
<reference evidence="7" key="1">
    <citation type="submission" date="2015-02" db="EMBL/GenBank/DDBJ databases">
        <title>Description and complete genome sequence of the first cultured representative of the subdivision 5 of the Verrucomicrobia phylum.</title>
        <authorList>
            <person name="Spring S."/>
            <person name="Bunk B."/>
            <person name="Sproer C."/>
            <person name="Klenk H.-P."/>
        </authorList>
    </citation>
    <scope>NUCLEOTIDE SEQUENCE [LARGE SCALE GENOMIC DNA]</scope>
    <source>
        <strain evidence="7">L21-Fru-AB</strain>
    </source>
</reference>
<dbReference type="Gene3D" id="3.40.50.10810">
    <property type="entry name" value="Tandem AAA-ATPase domain"/>
    <property type="match status" value="1"/>
</dbReference>
<dbReference type="CDD" id="cd18793">
    <property type="entry name" value="SF2_C_SNF"/>
    <property type="match status" value="1"/>
</dbReference>
<dbReference type="STRING" id="1307763.L21SP4_00992"/>
<dbReference type="InterPro" id="IPR027417">
    <property type="entry name" value="P-loop_NTPase"/>
</dbReference>
<dbReference type="CDD" id="cd18012">
    <property type="entry name" value="DEXQc_arch_SWI2_SNF2"/>
    <property type="match status" value="1"/>
</dbReference>
<dbReference type="InterPro" id="IPR007527">
    <property type="entry name" value="Znf_SWIM"/>
</dbReference>